<feature type="non-terminal residue" evidence="3">
    <location>
        <position position="331"/>
    </location>
</feature>
<gene>
    <name evidence="3" type="ORF">EGW08_000570</name>
</gene>
<evidence type="ECO:0000313" key="3">
    <source>
        <dbReference type="EMBL" id="RUS91597.1"/>
    </source>
</evidence>
<keyword evidence="4" id="KW-1185">Reference proteome</keyword>
<organism evidence="3 4">
    <name type="scientific">Elysia chlorotica</name>
    <name type="common">Eastern emerald elysia</name>
    <name type="synonym">Sea slug</name>
    <dbReference type="NCBI Taxonomy" id="188477"/>
    <lineage>
        <taxon>Eukaryota</taxon>
        <taxon>Metazoa</taxon>
        <taxon>Spiralia</taxon>
        <taxon>Lophotrochozoa</taxon>
        <taxon>Mollusca</taxon>
        <taxon>Gastropoda</taxon>
        <taxon>Heterobranchia</taxon>
        <taxon>Euthyneura</taxon>
        <taxon>Panpulmonata</taxon>
        <taxon>Sacoglossa</taxon>
        <taxon>Placobranchoidea</taxon>
        <taxon>Plakobranchidae</taxon>
        <taxon>Elysia</taxon>
    </lineage>
</organism>
<dbReference type="AlphaFoldDB" id="A0A3S1CFV9"/>
<dbReference type="Gene3D" id="2.30.30.140">
    <property type="match status" value="1"/>
</dbReference>
<dbReference type="Proteomes" id="UP000271974">
    <property type="component" value="Unassembled WGS sequence"/>
</dbReference>
<evidence type="ECO:0000259" key="2">
    <source>
        <dbReference type="PROSITE" id="PS50304"/>
    </source>
</evidence>
<dbReference type="PANTHER" id="PTHR22948">
    <property type="entry name" value="TUDOR DOMAIN CONTAINING PROTEIN"/>
    <property type="match status" value="1"/>
</dbReference>
<dbReference type="InterPro" id="IPR050621">
    <property type="entry name" value="Tudor_domain_containing"/>
</dbReference>
<dbReference type="FunFam" id="2.30.30.140:FF:000018">
    <property type="entry name" value="Serine/threonine-protein kinase 31"/>
    <property type="match status" value="1"/>
</dbReference>
<feature type="domain" description="Tudor" evidence="2">
    <location>
        <begin position="183"/>
        <end position="256"/>
    </location>
</feature>
<dbReference type="OrthoDB" id="6084753at2759"/>
<dbReference type="InterPro" id="IPR002999">
    <property type="entry name" value="Tudor"/>
</dbReference>
<reference evidence="3 4" key="1">
    <citation type="submission" date="2019-01" db="EMBL/GenBank/DDBJ databases">
        <title>A draft genome assembly of the solar-powered sea slug Elysia chlorotica.</title>
        <authorList>
            <person name="Cai H."/>
            <person name="Li Q."/>
            <person name="Fang X."/>
            <person name="Li J."/>
            <person name="Curtis N.E."/>
            <person name="Altenburger A."/>
            <person name="Shibata T."/>
            <person name="Feng M."/>
            <person name="Maeda T."/>
            <person name="Schwartz J.A."/>
            <person name="Shigenobu S."/>
            <person name="Lundholm N."/>
            <person name="Nishiyama T."/>
            <person name="Yang H."/>
            <person name="Hasebe M."/>
            <person name="Li S."/>
            <person name="Pierce S.K."/>
            <person name="Wang J."/>
        </authorList>
    </citation>
    <scope>NUCLEOTIDE SEQUENCE [LARGE SCALE GENOMIC DNA]</scope>
    <source>
        <strain evidence="3">EC2010</strain>
        <tissue evidence="3">Whole organism of an adult</tissue>
    </source>
</reference>
<dbReference type="SMART" id="SM00333">
    <property type="entry name" value="TUDOR"/>
    <property type="match status" value="1"/>
</dbReference>
<dbReference type="PROSITE" id="PS50304">
    <property type="entry name" value="TUDOR"/>
    <property type="match status" value="1"/>
</dbReference>
<feature type="region of interest" description="Disordered" evidence="1">
    <location>
        <begin position="1"/>
        <end position="22"/>
    </location>
</feature>
<protein>
    <recommendedName>
        <fullName evidence="2">Tudor domain-containing protein</fullName>
    </recommendedName>
</protein>
<dbReference type="Pfam" id="PF00567">
    <property type="entry name" value="TUDOR"/>
    <property type="match status" value="1"/>
</dbReference>
<dbReference type="SUPFAM" id="SSF63748">
    <property type="entry name" value="Tudor/PWWP/MBT"/>
    <property type="match status" value="1"/>
</dbReference>
<proteinExistence type="predicted"/>
<name>A0A3S1CFV9_ELYCH</name>
<evidence type="ECO:0000256" key="1">
    <source>
        <dbReference type="SAM" id="MobiDB-lite"/>
    </source>
</evidence>
<feature type="non-terminal residue" evidence="3">
    <location>
        <position position="1"/>
    </location>
</feature>
<dbReference type="STRING" id="188477.A0A3S1CFV9"/>
<accession>A0A3S1CFV9</accession>
<evidence type="ECO:0000313" key="4">
    <source>
        <dbReference type="Proteomes" id="UP000271974"/>
    </source>
</evidence>
<feature type="region of interest" description="Disordered" evidence="1">
    <location>
        <begin position="109"/>
        <end position="143"/>
    </location>
</feature>
<dbReference type="EMBL" id="RQTK01000008">
    <property type="protein sequence ID" value="RUS91597.1"/>
    <property type="molecule type" value="Genomic_DNA"/>
</dbReference>
<comment type="caution">
    <text evidence="3">The sequence shown here is derived from an EMBL/GenBank/DDBJ whole genome shotgun (WGS) entry which is preliminary data.</text>
</comment>
<dbReference type="PANTHER" id="PTHR22948:SF76">
    <property type="entry name" value="FI20010P1-RELATED"/>
    <property type="match status" value="1"/>
</dbReference>
<sequence>VVESGQSPSPPSQSRGLSVQQTSPACGDAQVVKKLENIHKMLKPAGVFVKSLAELYLKTYGESLDLDALPYLQARTDCFNLEETIPGRVIVCPVAGASFKKEFNNNNTYSSSSSSGGSKEVTASPASSASGDSKPLPQDSGGDARLQLLEKGSELEVIFSYAYSSVEVYFQLALSEDIIYEIEEVLNNMCSSPAPSDWTMPKLEDLVAASYQSGWYRAQICDIDPPKVKVYFIDYGNTETVDFSELRPLPQEEVTQMTPPLALRCSLAPSQARFFGEDIHAQLEELAAANPVLRAVVLDNSDDCIVELQLQDGTPVVPKSVPDSPKVKQEQ</sequence>